<dbReference type="InterPro" id="IPR013751">
    <property type="entry name" value="ACP_syn_III_N"/>
</dbReference>
<dbReference type="AlphaFoldDB" id="A0A1H6L2A0"/>
<name>A0A1H6L2A0_MYCRU</name>
<dbReference type="Gene3D" id="3.40.47.10">
    <property type="match status" value="2"/>
</dbReference>
<dbReference type="Proteomes" id="UP000182915">
    <property type="component" value="Chromosome I"/>
</dbReference>
<evidence type="ECO:0000313" key="5">
    <source>
        <dbReference type="Proteomes" id="UP000182915"/>
    </source>
</evidence>
<proteinExistence type="predicted"/>
<dbReference type="InterPro" id="IPR016039">
    <property type="entry name" value="Thiolase-like"/>
</dbReference>
<dbReference type="InterPro" id="IPR013747">
    <property type="entry name" value="ACP_syn_III_C"/>
</dbReference>
<dbReference type="STRING" id="370526.SAMN04489835_4556"/>
<evidence type="ECO:0000256" key="1">
    <source>
        <dbReference type="ARBA" id="ARBA00022679"/>
    </source>
</evidence>
<evidence type="ECO:0000259" key="2">
    <source>
        <dbReference type="Pfam" id="PF08541"/>
    </source>
</evidence>
<gene>
    <name evidence="4" type="ORF">SAMN04489835_4556</name>
</gene>
<protein>
    <submittedName>
        <fullName evidence="4">3-oxoacyl-[acyl-carrier-protein] synthase-3</fullName>
    </submittedName>
</protein>
<dbReference type="RefSeq" id="WP_083409097.1">
    <property type="nucleotide sequence ID" value="NZ_LT629971.1"/>
</dbReference>
<keyword evidence="5" id="KW-1185">Reference proteome</keyword>
<sequence length="332" mass="35969">MSTYVPDGTDGDGRPRHLCGPSEEMASVHDLVERAGAQLDPGLLGAAAESLAASFHCGTLYQGEHFWPIQNSIQQTVLGRASGGAATEIRQFCSGGLYGVMLADALLEAGWAGDYAMVTGGDSFFYFDRHEYATSPATEGSLMGDSAFCVVMNRHRGFARVLSSAARSHNPSAGMMRSRTDHGQDDPVFPTLSDWIARWEGYEHRRPGAVADNAMASFQLAVETVVECYRRAGLEPEEIDHFAPSFIEPSYVTETLAKQVALRTPAGLRPFGARFGHLTVSDFCVNLSYLMNNRIVKVGDLVLLFAAGNFVNSAAMLVRIEEEATLPFNVAM</sequence>
<organism evidence="4 5">
    <name type="scientific">Mycolicibacterium rutilum</name>
    <name type="common">Mycobacterium rutilum</name>
    <dbReference type="NCBI Taxonomy" id="370526"/>
    <lineage>
        <taxon>Bacteria</taxon>
        <taxon>Bacillati</taxon>
        <taxon>Actinomycetota</taxon>
        <taxon>Actinomycetes</taxon>
        <taxon>Mycobacteriales</taxon>
        <taxon>Mycobacteriaceae</taxon>
        <taxon>Mycolicibacterium</taxon>
    </lineage>
</organism>
<feature type="domain" description="Beta-ketoacyl-[acyl-carrier-protein] synthase III N-terminal" evidence="3">
    <location>
        <begin position="88"/>
        <end position="168"/>
    </location>
</feature>
<accession>A0A1H6L2A0</accession>
<dbReference type="Pfam" id="PF08545">
    <property type="entry name" value="ACP_syn_III"/>
    <property type="match status" value="1"/>
</dbReference>
<dbReference type="OrthoDB" id="7055207at2"/>
<reference evidence="5" key="1">
    <citation type="submission" date="2016-10" db="EMBL/GenBank/DDBJ databases">
        <authorList>
            <person name="Varghese N."/>
            <person name="Submissions S."/>
        </authorList>
    </citation>
    <scope>NUCLEOTIDE SEQUENCE [LARGE SCALE GENOMIC DNA]</scope>
    <source>
        <strain evidence="5">DSM 45405</strain>
    </source>
</reference>
<evidence type="ECO:0000259" key="3">
    <source>
        <dbReference type="Pfam" id="PF08545"/>
    </source>
</evidence>
<keyword evidence="1" id="KW-0808">Transferase</keyword>
<dbReference type="EMBL" id="LT629971">
    <property type="protein sequence ID" value="SEH82306.1"/>
    <property type="molecule type" value="Genomic_DNA"/>
</dbReference>
<evidence type="ECO:0000313" key="4">
    <source>
        <dbReference type="EMBL" id="SEH82306.1"/>
    </source>
</evidence>
<feature type="domain" description="Beta-ketoacyl-[acyl-carrier-protein] synthase III C-terminal" evidence="2">
    <location>
        <begin position="230"/>
        <end position="320"/>
    </location>
</feature>
<dbReference type="GO" id="GO:0016746">
    <property type="term" value="F:acyltransferase activity"/>
    <property type="evidence" value="ECO:0007669"/>
    <property type="project" value="InterPro"/>
</dbReference>
<dbReference type="Pfam" id="PF08541">
    <property type="entry name" value="ACP_syn_III_C"/>
    <property type="match status" value="1"/>
</dbReference>
<dbReference type="SUPFAM" id="SSF53901">
    <property type="entry name" value="Thiolase-like"/>
    <property type="match status" value="1"/>
</dbReference>